<dbReference type="EMBL" id="QGKX02001290">
    <property type="protein sequence ID" value="KAF3539514.1"/>
    <property type="molecule type" value="Genomic_DNA"/>
</dbReference>
<feature type="region of interest" description="Disordered" evidence="1">
    <location>
        <begin position="97"/>
        <end position="139"/>
    </location>
</feature>
<evidence type="ECO:0000256" key="1">
    <source>
        <dbReference type="SAM" id="MobiDB-lite"/>
    </source>
</evidence>
<accession>A0A8S9QMN7</accession>
<dbReference type="Proteomes" id="UP000712600">
    <property type="component" value="Unassembled WGS sequence"/>
</dbReference>
<name>A0A8S9QMN7_BRACR</name>
<feature type="region of interest" description="Disordered" evidence="1">
    <location>
        <begin position="153"/>
        <end position="206"/>
    </location>
</feature>
<comment type="caution">
    <text evidence="2">The sequence shown here is derived from an EMBL/GenBank/DDBJ whole genome shotgun (WGS) entry which is preliminary data.</text>
</comment>
<feature type="compositionally biased region" description="Polar residues" evidence="1">
    <location>
        <begin position="159"/>
        <end position="173"/>
    </location>
</feature>
<sequence length="206" mass="22731">MWVLGRYVAAKLWLELGRYVATKLWLKLGRYVETELWLDLVHYVATEPWLELGRYIANDLGLSVVRLPYSSLPVVGLNTCPFPWTIGKNQGLIAITEETSGPANSGTRGQEDRRMAISSEDADPESREGPPKNRYRPLRMVSLKVLQSGTCSEDMDLARSSSSTPHGSHQLSTDGDHGVPPQATARKRNPPAGAFTQTAKQSLRAA</sequence>
<organism evidence="2 3">
    <name type="scientific">Brassica cretica</name>
    <name type="common">Mustard</name>
    <dbReference type="NCBI Taxonomy" id="69181"/>
    <lineage>
        <taxon>Eukaryota</taxon>
        <taxon>Viridiplantae</taxon>
        <taxon>Streptophyta</taxon>
        <taxon>Embryophyta</taxon>
        <taxon>Tracheophyta</taxon>
        <taxon>Spermatophyta</taxon>
        <taxon>Magnoliopsida</taxon>
        <taxon>eudicotyledons</taxon>
        <taxon>Gunneridae</taxon>
        <taxon>Pentapetalae</taxon>
        <taxon>rosids</taxon>
        <taxon>malvids</taxon>
        <taxon>Brassicales</taxon>
        <taxon>Brassicaceae</taxon>
        <taxon>Brassiceae</taxon>
        <taxon>Brassica</taxon>
    </lineage>
</organism>
<evidence type="ECO:0000313" key="3">
    <source>
        <dbReference type="Proteomes" id="UP000712600"/>
    </source>
</evidence>
<reference evidence="2" key="1">
    <citation type="submission" date="2019-12" db="EMBL/GenBank/DDBJ databases">
        <title>Genome sequencing and annotation of Brassica cretica.</title>
        <authorList>
            <person name="Studholme D.J."/>
            <person name="Sarris P."/>
        </authorList>
    </citation>
    <scope>NUCLEOTIDE SEQUENCE</scope>
    <source>
        <strain evidence="2">PFS-109/04</strain>
        <tissue evidence="2">Leaf</tissue>
    </source>
</reference>
<dbReference type="AlphaFoldDB" id="A0A8S9QMN7"/>
<proteinExistence type="predicted"/>
<gene>
    <name evidence="2" type="ORF">F2Q69_00021674</name>
</gene>
<feature type="compositionally biased region" description="Polar residues" evidence="1">
    <location>
        <begin position="97"/>
        <end position="108"/>
    </location>
</feature>
<protein>
    <submittedName>
        <fullName evidence="2">Uncharacterized protein</fullName>
    </submittedName>
</protein>
<feature type="compositionally biased region" description="Polar residues" evidence="1">
    <location>
        <begin position="195"/>
        <end position="206"/>
    </location>
</feature>
<evidence type="ECO:0000313" key="2">
    <source>
        <dbReference type="EMBL" id="KAF3539514.1"/>
    </source>
</evidence>